<keyword evidence="6 11" id="KW-0175">Coiled coil</keyword>
<feature type="region of interest" description="Disordered" evidence="12">
    <location>
        <begin position="944"/>
        <end position="982"/>
    </location>
</feature>
<evidence type="ECO:0000256" key="6">
    <source>
        <dbReference type="ARBA" id="ARBA00023054"/>
    </source>
</evidence>
<evidence type="ECO:0000259" key="13">
    <source>
        <dbReference type="PROSITE" id="PS50067"/>
    </source>
</evidence>
<dbReference type="InterPro" id="IPR001752">
    <property type="entry name" value="Kinesin_motor_dom"/>
</dbReference>
<organism evidence="14">
    <name type="scientific">Phaffia rhodozyma</name>
    <name type="common">Yeast</name>
    <name type="synonym">Xanthophyllomyces dendrorhous</name>
    <dbReference type="NCBI Taxonomy" id="264483"/>
    <lineage>
        <taxon>Eukaryota</taxon>
        <taxon>Fungi</taxon>
        <taxon>Dikarya</taxon>
        <taxon>Basidiomycota</taxon>
        <taxon>Agaricomycotina</taxon>
        <taxon>Tremellomycetes</taxon>
        <taxon>Cystofilobasidiales</taxon>
        <taxon>Mrakiaceae</taxon>
        <taxon>Phaffia</taxon>
    </lineage>
</organism>
<feature type="domain" description="Kinesin motor" evidence="13">
    <location>
        <begin position="5"/>
        <end position="335"/>
    </location>
</feature>
<evidence type="ECO:0000256" key="12">
    <source>
        <dbReference type="SAM" id="MobiDB-lite"/>
    </source>
</evidence>
<feature type="binding site" evidence="9">
    <location>
        <begin position="93"/>
        <end position="100"/>
    </location>
    <ligand>
        <name>ATP</name>
        <dbReference type="ChEBI" id="CHEBI:30616"/>
    </ligand>
</feature>
<dbReference type="PRINTS" id="PR00380">
    <property type="entry name" value="KINESINHEAVY"/>
</dbReference>
<evidence type="ECO:0000256" key="1">
    <source>
        <dbReference type="ARBA" id="ARBA00004245"/>
    </source>
</evidence>
<evidence type="ECO:0000256" key="8">
    <source>
        <dbReference type="ARBA" id="ARBA00023212"/>
    </source>
</evidence>
<dbReference type="AlphaFoldDB" id="A0A0F7SVB4"/>
<evidence type="ECO:0000256" key="4">
    <source>
        <dbReference type="ARBA" id="ARBA00022741"/>
    </source>
</evidence>
<dbReference type="CDD" id="cd01369">
    <property type="entry name" value="KISc_KHC_KIF5"/>
    <property type="match status" value="1"/>
</dbReference>
<evidence type="ECO:0000256" key="3">
    <source>
        <dbReference type="ARBA" id="ARBA00022701"/>
    </source>
</evidence>
<dbReference type="GO" id="GO:0003777">
    <property type="term" value="F:microtubule motor activity"/>
    <property type="evidence" value="ECO:0007669"/>
    <property type="project" value="InterPro"/>
</dbReference>
<dbReference type="Pfam" id="PF00225">
    <property type="entry name" value="Kinesin"/>
    <property type="match status" value="1"/>
</dbReference>
<evidence type="ECO:0000256" key="10">
    <source>
        <dbReference type="RuleBase" id="RU000394"/>
    </source>
</evidence>
<feature type="region of interest" description="Disordered" evidence="12">
    <location>
        <begin position="383"/>
        <end position="448"/>
    </location>
</feature>
<proteinExistence type="inferred from homology"/>
<dbReference type="InterPro" id="IPR019821">
    <property type="entry name" value="Kinesin_motor_CS"/>
</dbReference>
<dbReference type="SUPFAM" id="SSF52540">
    <property type="entry name" value="P-loop containing nucleoside triphosphate hydrolases"/>
    <property type="match status" value="1"/>
</dbReference>
<keyword evidence="4 9" id="KW-0547">Nucleotide-binding</keyword>
<evidence type="ECO:0000256" key="2">
    <source>
        <dbReference type="ARBA" id="ARBA00022490"/>
    </source>
</evidence>
<evidence type="ECO:0000313" key="14">
    <source>
        <dbReference type="EMBL" id="CED84475.1"/>
    </source>
</evidence>
<dbReference type="PANTHER" id="PTHR47968">
    <property type="entry name" value="CENTROMERE PROTEIN E"/>
    <property type="match status" value="1"/>
</dbReference>
<keyword evidence="2" id="KW-0963">Cytoplasm</keyword>
<dbReference type="EMBL" id="LN483166">
    <property type="protein sequence ID" value="CED84475.1"/>
    <property type="molecule type" value="Genomic_DNA"/>
</dbReference>
<dbReference type="CDD" id="cd23649">
    <property type="entry name" value="Khc_CBD_cc"/>
    <property type="match status" value="1"/>
</dbReference>
<dbReference type="GO" id="GO:0005524">
    <property type="term" value="F:ATP binding"/>
    <property type="evidence" value="ECO:0007669"/>
    <property type="project" value="UniProtKB-UniRule"/>
</dbReference>
<name>A0A0F7SVB4_PHARH</name>
<dbReference type="GO" id="GO:0007018">
    <property type="term" value="P:microtubule-based movement"/>
    <property type="evidence" value="ECO:0007669"/>
    <property type="project" value="InterPro"/>
</dbReference>
<dbReference type="FunFam" id="3.40.850.10:FF:000031">
    <property type="entry name" value="Kinesin-like protein"/>
    <property type="match status" value="1"/>
</dbReference>
<feature type="compositionally biased region" description="Polar residues" evidence="12">
    <location>
        <begin position="944"/>
        <end position="954"/>
    </location>
</feature>
<protein>
    <recommendedName>
        <fullName evidence="10">Kinesin-like protein</fullName>
    </recommendedName>
</protein>
<reference evidence="14" key="1">
    <citation type="submission" date="2014-08" db="EMBL/GenBank/DDBJ databases">
        <authorList>
            <person name="Sharma Rahul"/>
            <person name="Thines Marco"/>
        </authorList>
    </citation>
    <scope>NUCLEOTIDE SEQUENCE</scope>
</reference>
<keyword evidence="8" id="KW-0206">Cytoskeleton</keyword>
<evidence type="ECO:0000256" key="5">
    <source>
        <dbReference type="ARBA" id="ARBA00022840"/>
    </source>
</evidence>
<feature type="coiled-coil region" evidence="11">
    <location>
        <begin position="626"/>
        <end position="739"/>
    </location>
</feature>
<accession>A0A0F7SVB4</accession>
<feature type="coiled-coil region" evidence="11">
    <location>
        <begin position="785"/>
        <end position="902"/>
    </location>
</feature>
<dbReference type="SMART" id="SM00129">
    <property type="entry name" value="KISc"/>
    <property type="match status" value="1"/>
</dbReference>
<comment type="similarity">
    <text evidence="9 10">Belongs to the TRAFAC class myosin-kinesin ATPase superfamily. Kinesin family.</text>
</comment>
<dbReference type="InterPro" id="IPR027640">
    <property type="entry name" value="Kinesin-like_fam"/>
</dbReference>
<dbReference type="PANTHER" id="PTHR47968:SF75">
    <property type="entry name" value="CENTROMERE-ASSOCIATED PROTEIN E"/>
    <property type="match status" value="1"/>
</dbReference>
<evidence type="ECO:0000256" key="11">
    <source>
        <dbReference type="SAM" id="Coils"/>
    </source>
</evidence>
<feature type="coiled-coil region" evidence="11">
    <location>
        <begin position="461"/>
        <end position="558"/>
    </location>
</feature>
<dbReference type="InterPro" id="IPR027417">
    <property type="entry name" value="P-loop_NTPase"/>
</dbReference>
<dbReference type="GO" id="GO:0005874">
    <property type="term" value="C:microtubule"/>
    <property type="evidence" value="ECO:0007669"/>
    <property type="project" value="UniProtKB-KW"/>
</dbReference>
<dbReference type="PROSITE" id="PS00411">
    <property type="entry name" value="KINESIN_MOTOR_1"/>
    <property type="match status" value="1"/>
</dbReference>
<keyword evidence="3 10" id="KW-0493">Microtubule</keyword>
<feature type="compositionally biased region" description="Polar residues" evidence="12">
    <location>
        <begin position="397"/>
        <end position="416"/>
    </location>
</feature>
<keyword evidence="7 9" id="KW-0505">Motor protein</keyword>
<sequence>MASNNIKVICRFRPLNSIEIRENSKVVVDFDENLKTVSLKGDNVALAGAEKDGFTFDRSFDLVSRQVEIYEYGVQEIVQDVMNGYNGTVFSYGQTGSGKTFTMMGADIDNEELKGITPRIVEQFFNDISRASANIEYMVKVSYMEIYMEKIRDLLAPQNDNLQVHEEKSRGVYVKGLTQYNVSDAGEVFQIMRQGQSSRVVRSTNMNAESSRSHSIFVISISQRNLDTGEAKAGHLYLVDLAGSEKIGKTGATGQTLEEAKKINKSLSALGNLINALTDGKSNYIPYRESKLTRILQESLGGNSRTTLIINCSPASYNEAETLSTLRFGMRAKSIKNQARVNKELSLPELKIELKRSREYISRLEHELVKWRNGESVDRSAWTSANESGAAPAVGSSLPQTPSSLGAGSSAYTSRGPTPVSPMMDGLKDLSSRPTTPGSGILDKDEREGFLKREGELSDQLAEKESALSAQEKLLKELRDELSIMKEQESTTSNELKVHSSELSELRLLKERLEYENKEAAIQLDALKEQIEENEREIEDLRKQVEALKVTAKDAVAEEKERKKAEKMAAMMAKFDVEGTLSEKEDAVRETLAKLNAVDPDDPSTALTAEDITILHRQLSERQVLLRDSHDRLRRSEEETEQLNKRREELEQRLETLEVEYEELLERTIREEEASSADVAENMSELKSKLEAQYAAKRDAQAGEIANLKQQIDSKSQEVKNQSITIDNLKGVNEELKRAFAVSAAGIEGGKALSESARDLERTRKAIALQLADFEGSKRSLMKDLQNRCEKVVELEIQLDELREHYNTVIKAANSKNQQKKMAFLERNLDQLALVQKQLVDQNTAMKKEAAQAERKLIARNERMTSLEQLLQEADRKLVQENLKHEQQLRVLRDRIEVLKSQASAMPALAGGRIAKPIRGGGGGGVNLGGPILGGAGFVRGGSAQTGFSGSPLSRVQDESGGGSGSGSASQKRASWFFNSNK</sequence>
<evidence type="ECO:0000256" key="9">
    <source>
        <dbReference type="PROSITE-ProRule" id="PRU00283"/>
    </source>
</evidence>
<dbReference type="PROSITE" id="PS50067">
    <property type="entry name" value="KINESIN_MOTOR_2"/>
    <property type="match status" value="1"/>
</dbReference>
<comment type="subcellular location">
    <subcellularLocation>
        <location evidence="1">Cytoplasm</location>
        <location evidence="1">Cytoskeleton</location>
    </subcellularLocation>
</comment>
<dbReference type="GO" id="GO:0008017">
    <property type="term" value="F:microtubule binding"/>
    <property type="evidence" value="ECO:0007669"/>
    <property type="project" value="InterPro"/>
</dbReference>
<evidence type="ECO:0000256" key="7">
    <source>
        <dbReference type="ARBA" id="ARBA00023175"/>
    </source>
</evidence>
<dbReference type="InterPro" id="IPR036961">
    <property type="entry name" value="Kinesin_motor_dom_sf"/>
</dbReference>
<feature type="compositionally biased region" description="Polar residues" evidence="12">
    <location>
        <begin position="971"/>
        <end position="982"/>
    </location>
</feature>
<dbReference type="Gene3D" id="3.40.850.10">
    <property type="entry name" value="Kinesin motor domain"/>
    <property type="match status" value="1"/>
</dbReference>
<keyword evidence="5 9" id="KW-0067">ATP-binding</keyword>
<dbReference type="InterPro" id="IPR059182">
    <property type="entry name" value="Khc_C"/>
</dbReference>